<name>A0A1H0T705_9MICO</name>
<evidence type="ECO:0000259" key="1">
    <source>
        <dbReference type="PROSITE" id="PS50943"/>
    </source>
</evidence>
<dbReference type="RefSeq" id="WP_157693045.1">
    <property type="nucleotide sequence ID" value="NZ_LT629711.1"/>
</dbReference>
<dbReference type="CDD" id="cd00093">
    <property type="entry name" value="HTH_XRE"/>
    <property type="match status" value="1"/>
</dbReference>
<feature type="domain" description="HTH cro/C1-type" evidence="1">
    <location>
        <begin position="18"/>
        <end position="49"/>
    </location>
</feature>
<dbReference type="InterPro" id="IPR001387">
    <property type="entry name" value="Cro/C1-type_HTH"/>
</dbReference>
<dbReference type="OrthoDB" id="4338746at2"/>
<protein>
    <submittedName>
        <fullName evidence="2">Helix-turn-helix domain-containing protein</fullName>
    </submittedName>
</protein>
<organism evidence="2 3">
    <name type="scientific">Pedococcus dokdonensis</name>
    <dbReference type="NCBI Taxonomy" id="443156"/>
    <lineage>
        <taxon>Bacteria</taxon>
        <taxon>Bacillati</taxon>
        <taxon>Actinomycetota</taxon>
        <taxon>Actinomycetes</taxon>
        <taxon>Micrococcales</taxon>
        <taxon>Intrasporangiaceae</taxon>
        <taxon>Pedococcus</taxon>
    </lineage>
</organism>
<dbReference type="GO" id="GO:0003677">
    <property type="term" value="F:DNA binding"/>
    <property type="evidence" value="ECO:0007669"/>
    <property type="project" value="InterPro"/>
</dbReference>
<evidence type="ECO:0000313" key="2">
    <source>
        <dbReference type="EMBL" id="SDP49764.1"/>
    </source>
</evidence>
<reference evidence="3" key="1">
    <citation type="submission" date="2016-10" db="EMBL/GenBank/DDBJ databases">
        <authorList>
            <person name="Varghese N."/>
            <person name="Submissions S."/>
        </authorList>
    </citation>
    <scope>NUCLEOTIDE SEQUENCE [LARGE SCALE GENOMIC DNA]</scope>
    <source>
        <strain evidence="3">DSM 22329</strain>
    </source>
</reference>
<dbReference type="SUPFAM" id="SSF47413">
    <property type="entry name" value="lambda repressor-like DNA-binding domains"/>
    <property type="match status" value="1"/>
</dbReference>
<dbReference type="AlphaFoldDB" id="A0A1H0T705"/>
<dbReference type="Gene3D" id="1.10.260.40">
    <property type="entry name" value="lambda repressor-like DNA-binding domains"/>
    <property type="match status" value="1"/>
</dbReference>
<dbReference type="PROSITE" id="PS50943">
    <property type="entry name" value="HTH_CROC1"/>
    <property type="match status" value="1"/>
</dbReference>
<dbReference type="EMBL" id="LT629711">
    <property type="protein sequence ID" value="SDP49764.1"/>
    <property type="molecule type" value="Genomic_DNA"/>
</dbReference>
<dbReference type="InterPro" id="IPR010982">
    <property type="entry name" value="Lambda_DNA-bd_dom_sf"/>
</dbReference>
<proteinExistence type="predicted"/>
<keyword evidence="3" id="KW-1185">Reference proteome</keyword>
<dbReference type="Pfam" id="PF13560">
    <property type="entry name" value="HTH_31"/>
    <property type="match status" value="1"/>
</dbReference>
<gene>
    <name evidence="2" type="ORF">SAMN04489867_2664</name>
</gene>
<sequence>MSGGAASNSVVEVHGYALRVIRQARGRSVVDLASSLAVDRSYIRHLENGSKRRVSHEVYAGLLRELLIDDYRALLATAPARGATPELHMRSMTAL</sequence>
<dbReference type="Proteomes" id="UP000199077">
    <property type="component" value="Chromosome I"/>
</dbReference>
<dbReference type="STRING" id="443156.SAMN04489867_2664"/>
<evidence type="ECO:0000313" key="3">
    <source>
        <dbReference type="Proteomes" id="UP000199077"/>
    </source>
</evidence>
<accession>A0A1H0T705</accession>